<dbReference type="Proteomes" id="UP000695000">
    <property type="component" value="Unplaced"/>
</dbReference>
<evidence type="ECO:0000313" key="6">
    <source>
        <dbReference type="Proteomes" id="UP000695000"/>
    </source>
</evidence>
<dbReference type="InterPro" id="IPR000215">
    <property type="entry name" value="Serpin_fam"/>
</dbReference>
<evidence type="ECO:0000256" key="4">
    <source>
        <dbReference type="SAM" id="SignalP"/>
    </source>
</evidence>
<dbReference type="InterPro" id="IPR036186">
    <property type="entry name" value="Serpin_sf"/>
</dbReference>
<dbReference type="InterPro" id="IPR023796">
    <property type="entry name" value="Serpin_dom"/>
</dbReference>
<keyword evidence="6" id="KW-1185">Reference proteome</keyword>
<feature type="signal peptide" evidence="4">
    <location>
        <begin position="1"/>
        <end position="17"/>
    </location>
</feature>
<feature type="domain" description="Serpin" evidence="5">
    <location>
        <begin position="46"/>
        <end position="413"/>
    </location>
</feature>
<dbReference type="SMART" id="SM00093">
    <property type="entry name" value="SERPIN"/>
    <property type="match status" value="1"/>
</dbReference>
<evidence type="ECO:0000313" key="7">
    <source>
        <dbReference type="RefSeq" id="XP_017768663.1"/>
    </source>
</evidence>
<evidence type="ECO:0000256" key="1">
    <source>
        <dbReference type="ARBA" id="ARBA00022690"/>
    </source>
</evidence>
<accession>A0ABM1M263</accession>
<gene>
    <name evidence="7" type="primary">LOC108556881</name>
</gene>
<dbReference type="InterPro" id="IPR042178">
    <property type="entry name" value="Serpin_sf_1"/>
</dbReference>
<dbReference type="Gene3D" id="3.30.497.10">
    <property type="entry name" value="Antithrombin, subunit I, domain 2"/>
    <property type="match status" value="1"/>
</dbReference>
<keyword evidence="2" id="KW-0722">Serine protease inhibitor</keyword>
<keyword evidence="1" id="KW-0646">Protease inhibitor</keyword>
<dbReference type="RefSeq" id="XP_017768663.1">
    <property type="nucleotide sequence ID" value="XM_017913174.1"/>
</dbReference>
<name>A0ABM1M263_NICVS</name>
<reference evidence="7" key="1">
    <citation type="submission" date="2025-08" db="UniProtKB">
        <authorList>
            <consortium name="RefSeq"/>
        </authorList>
    </citation>
    <scope>IDENTIFICATION</scope>
    <source>
        <tissue evidence="7">Whole Larva</tissue>
    </source>
</reference>
<dbReference type="SUPFAM" id="SSF56574">
    <property type="entry name" value="Serpins"/>
    <property type="match status" value="1"/>
</dbReference>
<dbReference type="Gene3D" id="2.30.39.10">
    <property type="entry name" value="Alpha-1-antitrypsin, domain 1"/>
    <property type="match status" value="1"/>
</dbReference>
<dbReference type="Pfam" id="PF00079">
    <property type="entry name" value="Serpin"/>
    <property type="match status" value="1"/>
</dbReference>
<protein>
    <submittedName>
        <fullName evidence="7">Leukocyte elastase inhibitor-like isoform X1</fullName>
    </submittedName>
</protein>
<sequence>MKITFGLVLLSVALVNSQSCLTPNDNRPPNPNSKSGLYNGQQEFSLALLQAINQLNPDANLFFSPYSTYHALLLAYFISGSQTEGYLRKALKLNQHQDKADVFNAYKLDKFATQLRSKNASYEFSNANRIYVDKSVEVRSCMSPLFLDELQSVDFQKDPEVARMGINSWVEAQTRDMIKDLLPGGTIDQNTDLVLVNAAYFKGIWENKFDPALTKPDVFHITPSKRTFVDMMHVEGTFNHDVSEDLMAHILELPYQGGDISMYILLPPFAKEDGIPTILKRLTLERFKSIVDENSSLSARTVQVSVPKFSLEHTIQMVPILESLGVGNLFRPDADFSLLTTGRKRVSLGEAIHKAKIQVDENGATAAAATAVFTFRMMNEIQPVVFNCSRPFVYLIYNKRMHTVLFTGIYRKPY</sequence>
<keyword evidence="4" id="KW-0732">Signal</keyword>
<evidence type="ECO:0000256" key="2">
    <source>
        <dbReference type="ARBA" id="ARBA00022900"/>
    </source>
</evidence>
<evidence type="ECO:0000256" key="3">
    <source>
        <dbReference type="RuleBase" id="RU000411"/>
    </source>
</evidence>
<feature type="chain" id="PRO_5046023360" evidence="4">
    <location>
        <begin position="18"/>
        <end position="414"/>
    </location>
</feature>
<dbReference type="PANTHER" id="PTHR11461">
    <property type="entry name" value="SERINE PROTEASE INHIBITOR, SERPIN"/>
    <property type="match status" value="1"/>
</dbReference>
<dbReference type="InterPro" id="IPR042185">
    <property type="entry name" value="Serpin_sf_2"/>
</dbReference>
<dbReference type="PANTHER" id="PTHR11461:SF278">
    <property type="entry name" value="SERINE PROTEASE INHIBITOR 88EA"/>
    <property type="match status" value="1"/>
</dbReference>
<dbReference type="GeneID" id="108556881"/>
<evidence type="ECO:0000259" key="5">
    <source>
        <dbReference type="SMART" id="SM00093"/>
    </source>
</evidence>
<proteinExistence type="inferred from homology"/>
<comment type="similarity">
    <text evidence="3">Belongs to the serpin family.</text>
</comment>
<organism evidence="6 7">
    <name type="scientific">Nicrophorus vespilloides</name>
    <name type="common">Boreal carrion beetle</name>
    <dbReference type="NCBI Taxonomy" id="110193"/>
    <lineage>
        <taxon>Eukaryota</taxon>
        <taxon>Metazoa</taxon>
        <taxon>Ecdysozoa</taxon>
        <taxon>Arthropoda</taxon>
        <taxon>Hexapoda</taxon>
        <taxon>Insecta</taxon>
        <taxon>Pterygota</taxon>
        <taxon>Neoptera</taxon>
        <taxon>Endopterygota</taxon>
        <taxon>Coleoptera</taxon>
        <taxon>Polyphaga</taxon>
        <taxon>Staphyliniformia</taxon>
        <taxon>Silphidae</taxon>
        <taxon>Nicrophorinae</taxon>
        <taxon>Nicrophorus</taxon>
    </lineage>
</organism>
<dbReference type="CDD" id="cd19594">
    <property type="entry name" value="serpin_crustaceans_chelicerates_insects"/>
    <property type="match status" value="1"/>
</dbReference>